<dbReference type="SUPFAM" id="SSF75169">
    <property type="entry name" value="DsrEFH-like"/>
    <property type="match status" value="1"/>
</dbReference>
<dbReference type="EMBL" id="JANJHC010000039">
    <property type="protein sequence ID" value="MDA5624209.1"/>
    <property type="molecule type" value="Genomic_DNA"/>
</dbReference>
<dbReference type="EMBL" id="JANIEN010000008">
    <property type="protein sequence ID" value="MDT3452729.1"/>
    <property type="molecule type" value="Genomic_DNA"/>
</dbReference>
<comment type="caution">
    <text evidence="1">The sequence shown here is derived from an EMBL/GenBank/DDBJ whole genome shotgun (WGS) entry which is preliminary data.</text>
</comment>
<dbReference type="Proteomes" id="UP001182304">
    <property type="component" value="Unassembled WGS sequence"/>
</dbReference>
<dbReference type="InterPro" id="IPR027396">
    <property type="entry name" value="DsrEFH-like"/>
</dbReference>
<reference evidence="1" key="1">
    <citation type="submission" date="2022-07" db="EMBL/GenBank/DDBJ databases">
        <title>Genome-based characterization of novel serogroup A variants of Pasteurella multocida.</title>
        <authorList>
            <person name="Prajapati A."/>
            <person name="Yogisharadhya R."/>
            <person name="Mohanty N."/>
            <person name="Chanda M."/>
            <person name="Mendem S.K."/>
            <person name="Siddaramappa S."/>
            <person name="Shivachandra S.B."/>
        </authorList>
    </citation>
    <scope>NUCLEOTIDE SEQUENCE</scope>
    <source>
        <strain evidence="1">NIVEDIPm19</strain>
    </source>
</reference>
<dbReference type="Proteomes" id="UP001145481">
    <property type="component" value="Unassembled WGS sequence"/>
</dbReference>
<evidence type="ECO:0000313" key="1">
    <source>
        <dbReference type="EMBL" id="MDA5624209.1"/>
    </source>
</evidence>
<dbReference type="Gene3D" id="3.40.1260.10">
    <property type="entry name" value="DsrEFH-like"/>
    <property type="match status" value="1"/>
</dbReference>
<dbReference type="AlphaFoldDB" id="A0A1E3XNG1"/>
<dbReference type="GO" id="GO:0005737">
    <property type="term" value="C:cytoplasm"/>
    <property type="evidence" value="ECO:0007669"/>
    <property type="project" value="InterPro"/>
</dbReference>
<evidence type="ECO:0000313" key="2">
    <source>
        <dbReference type="EMBL" id="MDT3452729.1"/>
    </source>
</evidence>
<reference evidence="2" key="2">
    <citation type="submission" date="2022-07" db="EMBL/GenBank/DDBJ databases">
        <title>Sequence of Pasteurella multocoda 17BRD-035.</title>
        <authorList>
            <person name="Roy Chowdhury P."/>
            <person name="Alhamami T."/>
            <person name="Trott D.J."/>
            <person name="Djordvevic S.P."/>
        </authorList>
    </citation>
    <scope>NUCLEOTIDE SEQUENCE</scope>
    <source>
        <strain evidence="2">17BRD-035</strain>
    </source>
</reference>
<evidence type="ECO:0000313" key="3">
    <source>
        <dbReference type="Proteomes" id="UP001145481"/>
    </source>
</evidence>
<gene>
    <name evidence="1" type="ORF">NM948_11805</name>
    <name evidence="2" type="ORF">NQF69_08070</name>
</gene>
<organism evidence="1 3">
    <name type="scientific">Pasteurella multocida</name>
    <dbReference type="NCBI Taxonomy" id="747"/>
    <lineage>
        <taxon>Bacteria</taxon>
        <taxon>Pseudomonadati</taxon>
        <taxon>Pseudomonadota</taxon>
        <taxon>Gammaproteobacteria</taxon>
        <taxon>Pasteurellales</taxon>
        <taxon>Pasteurellaceae</taxon>
        <taxon>Pasteurella</taxon>
    </lineage>
</organism>
<accession>A0A1E3XNG1</accession>
<proteinExistence type="predicted"/>
<dbReference type="InterPro" id="IPR007215">
    <property type="entry name" value="Sulphur_relay_TusB/DsrH"/>
</dbReference>
<dbReference type="GeneID" id="77206680"/>
<sequence>MLYTFAEASYPEGVLLAYLQQTTSQDAIVLWQDGVYLCVKYPEVFSSLNTSCYALDIDVGARNLYQFVSSIENVKTISLTELVELTEHYFPQLAL</sequence>
<protein>
    <submittedName>
        <fullName evidence="1">DsrH/TusB family sulfur relay protein</fullName>
    </submittedName>
</protein>
<dbReference type="Pfam" id="PF04077">
    <property type="entry name" value="DsrH"/>
    <property type="match status" value="1"/>
</dbReference>
<name>A0A1E3XNG1_PASMD</name>
<dbReference type="RefSeq" id="WP_005717857.1">
    <property type="nucleotide sequence ID" value="NZ_CP014618.1"/>
</dbReference>
<dbReference type="GO" id="GO:0002143">
    <property type="term" value="P:tRNA wobble position uridine thiolation"/>
    <property type="evidence" value="ECO:0007669"/>
    <property type="project" value="InterPro"/>
</dbReference>